<organism evidence="1 2">
    <name type="scientific">Aspergillus wentii DTO 134E9</name>
    <dbReference type="NCBI Taxonomy" id="1073089"/>
    <lineage>
        <taxon>Eukaryota</taxon>
        <taxon>Fungi</taxon>
        <taxon>Dikarya</taxon>
        <taxon>Ascomycota</taxon>
        <taxon>Pezizomycotina</taxon>
        <taxon>Eurotiomycetes</taxon>
        <taxon>Eurotiomycetidae</taxon>
        <taxon>Eurotiales</taxon>
        <taxon>Aspergillaceae</taxon>
        <taxon>Aspergillus</taxon>
        <taxon>Aspergillus subgen. Cremei</taxon>
    </lineage>
</organism>
<dbReference type="OrthoDB" id="4337177at2759"/>
<dbReference type="Proteomes" id="UP000184383">
    <property type="component" value="Unassembled WGS sequence"/>
</dbReference>
<evidence type="ECO:0000313" key="2">
    <source>
        <dbReference type="Proteomes" id="UP000184383"/>
    </source>
</evidence>
<dbReference type="GeneID" id="63750890"/>
<dbReference type="EMBL" id="KV878211">
    <property type="protein sequence ID" value="OJJ37464.1"/>
    <property type="molecule type" value="Genomic_DNA"/>
</dbReference>
<proteinExistence type="predicted"/>
<gene>
    <name evidence="1" type="ORF">ASPWEDRAFT_39150</name>
</gene>
<dbReference type="VEuPathDB" id="FungiDB:ASPWEDRAFT_39150"/>
<protein>
    <submittedName>
        <fullName evidence="1">Uncharacterized protein</fullName>
    </submittedName>
</protein>
<reference evidence="2" key="1">
    <citation type="journal article" date="2017" name="Genome Biol.">
        <title>Comparative genomics reveals high biological diversity and specific adaptations in the industrially and medically important fungal genus Aspergillus.</title>
        <authorList>
            <person name="de Vries R.P."/>
            <person name="Riley R."/>
            <person name="Wiebenga A."/>
            <person name="Aguilar-Osorio G."/>
            <person name="Amillis S."/>
            <person name="Uchima C.A."/>
            <person name="Anderluh G."/>
            <person name="Asadollahi M."/>
            <person name="Askin M."/>
            <person name="Barry K."/>
            <person name="Battaglia E."/>
            <person name="Bayram O."/>
            <person name="Benocci T."/>
            <person name="Braus-Stromeyer S.A."/>
            <person name="Caldana C."/>
            <person name="Canovas D."/>
            <person name="Cerqueira G.C."/>
            <person name="Chen F."/>
            <person name="Chen W."/>
            <person name="Choi C."/>
            <person name="Clum A."/>
            <person name="Dos Santos R.A."/>
            <person name="Damasio A.R."/>
            <person name="Diallinas G."/>
            <person name="Emri T."/>
            <person name="Fekete E."/>
            <person name="Flipphi M."/>
            <person name="Freyberg S."/>
            <person name="Gallo A."/>
            <person name="Gournas C."/>
            <person name="Habgood R."/>
            <person name="Hainaut M."/>
            <person name="Harispe M.L."/>
            <person name="Henrissat B."/>
            <person name="Hilden K.S."/>
            <person name="Hope R."/>
            <person name="Hossain A."/>
            <person name="Karabika E."/>
            <person name="Karaffa L."/>
            <person name="Karanyi Z."/>
            <person name="Krasevec N."/>
            <person name="Kuo A."/>
            <person name="Kusch H."/>
            <person name="LaButti K."/>
            <person name="Lagendijk E.L."/>
            <person name="Lapidus A."/>
            <person name="Levasseur A."/>
            <person name="Lindquist E."/>
            <person name="Lipzen A."/>
            <person name="Logrieco A.F."/>
            <person name="MacCabe A."/>
            <person name="Maekelae M.R."/>
            <person name="Malavazi I."/>
            <person name="Melin P."/>
            <person name="Meyer V."/>
            <person name="Mielnichuk N."/>
            <person name="Miskei M."/>
            <person name="Molnar A.P."/>
            <person name="Mule G."/>
            <person name="Ngan C.Y."/>
            <person name="Orejas M."/>
            <person name="Orosz E."/>
            <person name="Ouedraogo J.P."/>
            <person name="Overkamp K.M."/>
            <person name="Park H.-S."/>
            <person name="Perrone G."/>
            <person name="Piumi F."/>
            <person name="Punt P.J."/>
            <person name="Ram A.F."/>
            <person name="Ramon A."/>
            <person name="Rauscher S."/>
            <person name="Record E."/>
            <person name="Riano-Pachon D.M."/>
            <person name="Robert V."/>
            <person name="Roehrig J."/>
            <person name="Ruller R."/>
            <person name="Salamov A."/>
            <person name="Salih N.S."/>
            <person name="Samson R.A."/>
            <person name="Sandor E."/>
            <person name="Sanguinetti M."/>
            <person name="Schuetze T."/>
            <person name="Sepcic K."/>
            <person name="Shelest E."/>
            <person name="Sherlock G."/>
            <person name="Sophianopoulou V."/>
            <person name="Squina F.M."/>
            <person name="Sun H."/>
            <person name="Susca A."/>
            <person name="Todd R.B."/>
            <person name="Tsang A."/>
            <person name="Unkles S.E."/>
            <person name="van de Wiele N."/>
            <person name="van Rossen-Uffink D."/>
            <person name="Oliveira J.V."/>
            <person name="Vesth T.C."/>
            <person name="Visser J."/>
            <person name="Yu J.-H."/>
            <person name="Zhou M."/>
            <person name="Andersen M.R."/>
            <person name="Archer D.B."/>
            <person name="Baker S.E."/>
            <person name="Benoit I."/>
            <person name="Brakhage A.A."/>
            <person name="Braus G.H."/>
            <person name="Fischer R."/>
            <person name="Frisvad J.C."/>
            <person name="Goldman G.H."/>
            <person name="Houbraken J."/>
            <person name="Oakley B."/>
            <person name="Pocsi I."/>
            <person name="Scazzocchio C."/>
            <person name="Seiboth B."/>
            <person name="vanKuyk P.A."/>
            <person name="Wortman J."/>
            <person name="Dyer P.S."/>
            <person name="Grigoriev I.V."/>
        </authorList>
    </citation>
    <scope>NUCLEOTIDE SEQUENCE [LARGE SCALE GENOMIC DNA]</scope>
    <source>
        <strain evidence="2">DTO 134E9</strain>
    </source>
</reference>
<evidence type="ECO:0000313" key="1">
    <source>
        <dbReference type="EMBL" id="OJJ37464.1"/>
    </source>
</evidence>
<dbReference type="RefSeq" id="XP_040691140.1">
    <property type="nucleotide sequence ID" value="XM_040835042.1"/>
</dbReference>
<accession>A0A1L9RRC5</accession>
<name>A0A1L9RRC5_ASPWE</name>
<dbReference type="AlphaFoldDB" id="A0A1L9RRC5"/>
<keyword evidence="2" id="KW-1185">Reference proteome</keyword>
<sequence length="86" mass="9714">MDRDSNIHAEKVRGIAHFLRGKNLLAQGFGNEAYWAFSGALHTPGYYMEAQRLQREAIYSCARANLTNRMRALESELPEPGNSDDN</sequence>